<dbReference type="PATRIC" id="fig|162209.4.peg.1954"/>
<keyword evidence="2" id="KW-1185">Reference proteome</keyword>
<accession>A0A0U2WA24</accession>
<gene>
    <name evidence="1" type="ORF">IJ22_18440</name>
</gene>
<proteinExistence type="predicted"/>
<name>A0A0U2WA24_9BACL</name>
<sequence length="66" mass="7928">MHDLKETISRYESTLVRKKNLVKPFHFRKSKGEDLDISEHTRMLILEAEIQQLDEIIEDLKYIVSR</sequence>
<protein>
    <submittedName>
        <fullName evidence="1">Uncharacterized protein</fullName>
    </submittedName>
</protein>
<evidence type="ECO:0000313" key="1">
    <source>
        <dbReference type="EMBL" id="ALS22218.1"/>
    </source>
</evidence>
<dbReference type="Proteomes" id="UP000061660">
    <property type="component" value="Chromosome"/>
</dbReference>
<organism evidence="1 2">
    <name type="scientific">Paenibacillus naphthalenovorans</name>
    <dbReference type="NCBI Taxonomy" id="162209"/>
    <lineage>
        <taxon>Bacteria</taxon>
        <taxon>Bacillati</taxon>
        <taxon>Bacillota</taxon>
        <taxon>Bacilli</taxon>
        <taxon>Bacillales</taxon>
        <taxon>Paenibacillaceae</taxon>
        <taxon>Paenibacillus</taxon>
    </lineage>
</organism>
<reference evidence="2" key="1">
    <citation type="submission" date="2015-12" db="EMBL/GenBank/DDBJ databases">
        <title>Complete genome sequences of two moderately thermophilic Paenibacillus species.</title>
        <authorList>
            <person name="Butler R.III."/>
            <person name="Wang J."/>
            <person name="Stark B.C."/>
            <person name="Pombert J.-F."/>
        </authorList>
    </citation>
    <scope>NUCLEOTIDE SEQUENCE [LARGE SCALE GENOMIC DNA]</scope>
    <source>
        <strain evidence="2">32O-Y</strain>
    </source>
</reference>
<dbReference type="EMBL" id="CP013652">
    <property type="protein sequence ID" value="ALS22218.1"/>
    <property type="molecule type" value="Genomic_DNA"/>
</dbReference>
<dbReference type="STRING" id="162209.IJ22_18440"/>
<evidence type="ECO:0000313" key="2">
    <source>
        <dbReference type="Proteomes" id="UP000061660"/>
    </source>
</evidence>
<dbReference type="RefSeq" id="WP_062408534.1">
    <property type="nucleotide sequence ID" value="NZ_CP013652.1"/>
</dbReference>
<dbReference type="AlphaFoldDB" id="A0A0U2WA24"/>
<reference evidence="1 2" key="2">
    <citation type="journal article" date="2016" name="Genome Announc.">
        <title>Complete Genome Sequences of Two Interactive Moderate Thermophiles, Paenibacillus napthalenovorans 32O-Y and Paenibacillus sp. 32O-W.</title>
        <authorList>
            <person name="Butler R.R.III."/>
            <person name="Wang J."/>
            <person name="Stark B.C."/>
            <person name="Pombert J.F."/>
        </authorList>
    </citation>
    <scope>NUCLEOTIDE SEQUENCE [LARGE SCALE GENOMIC DNA]</scope>
    <source>
        <strain evidence="1 2">32O-Y</strain>
    </source>
</reference>
<dbReference type="KEGG" id="pnp:IJ22_18440"/>